<protein>
    <submittedName>
        <fullName evidence="1">Uncharacterized protein</fullName>
    </submittedName>
</protein>
<dbReference type="EMBL" id="CP109441">
    <property type="protein sequence ID" value="WUV47618.1"/>
    <property type="molecule type" value="Genomic_DNA"/>
</dbReference>
<organism evidence="1 2">
    <name type="scientific">Nocardia vinacea</name>
    <dbReference type="NCBI Taxonomy" id="96468"/>
    <lineage>
        <taxon>Bacteria</taxon>
        <taxon>Bacillati</taxon>
        <taxon>Actinomycetota</taxon>
        <taxon>Actinomycetes</taxon>
        <taxon>Mycobacteriales</taxon>
        <taxon>Nocardiaceae</taxon>
        <taxon>Nocardia</taxon>
    </lineage>
</organism>
<evidence type="ECO:0000313" key="2">
    <source>
        <dbReference type="Proteomes" id="UP001432062"/>
    </source>
</evidence>
<name>A0ABZ1YWP0_9NOCA</name>
<gene>
    <name evidence="1" type="ORF">OG563_05100</name>
</gene>
<reference evidence="1" key="1">
    <citation type="submission" date="2022-10" db="EMBL/GenBank/DDBJ databases">
        <title>The complete genomes of actinobacterial strains from the NBC collection.</title>
        <authorList>
            <person name="Joergensen T.S."/>
            <person name="Alvarez Arevalo M."/>
            <person name="Sterndorff E.B."/>
            <person name="Faurdal D."/>
            <person name="Vuksanovic O."/>
            <person name="Mourched A.-S."/>
            <person name="Charusanti P."/>
            <person name="Shaw S."/>
            <person name="Blin K."/>
            <person name="Weber T."/>
        </authorList>
    </citation>
    <scope>NUCLEOTIDE SEQUENCE</scope>
    <source>
        <strain evidence="1">NBC_01482</strain>
    </source>
</reference>
<dbReference type="RefSeq" id="WP_329411721.1">
    <property type="nucleotide sequence ID" value="NZ_CP109441.1"/>
</dbReference>
<keyword evidence="2" id="KW-1185">Reference proteome</keyword>
<proteinExistence type="predicted"/>
<sequence length="96" mass="10419">MNLPVRLDDEDARKLALAPEGGPRYLQHDDGSWDLVGEDGWLIDPEELRADATAAIAAATCAPIDADLLAEVRQGLLSMPSVIDIQPISVRDNEVR</sequence>
<evidence type="ECO:0000313" key="1">
    <source>
        <dbReference type="EMBL" id="WUV47618.1"/>
    </source>
</evidence>
<accession>A0ABZ1YWP0</accession>
<dbReference type="Proteomes" id="UP001432062">
    <property type="component" value="Chromosome"/>
</dbReference>